<evidence type="ECO:0000313" key="2">
    <source>
        <dbReference type="EMBL" id="GGS46386.1"/>
    </source>
</evidence>
<proteinExistence type="predicted"/>
<reference evidence="2" key="1">
    <citation type="journal article" date="2014" name="Int. J. Syst. Evol. Microbiol.">
        <title>Complete genome sequence of Corynebacterium casei LMG S-19264T (=DSM 44701T), isolated from a smear-ripened cheese.</title>
        <authorList>
            <consortium name="US DOE Joint Genome Institute (JGI-PGF)"/>
            <person name="Walter F."/>
            <person name="Albersmeier A."/>
            <person name="Kalinowski J."/>
            <person name="Ruckert C."/>
        </authorList>
    </citation>
    <scope>NUCLEOTIDE SEQUENCE</scope>
    <source>
        <strain evidence="2">JCM 3276</strain>
    </source>
</reference>
<dbReference type="EMBL" id="BMRB01000004">
    <property type="protein sequence ID" value="GGS46386.1"/>
    <property type="molecule type" value="Genomic_DNA"/>
</dbReference>
<accession>A0A918GMC6</accession>
<feature type="signal peptide" evidence="1">
    <location>
        <begin position="1"/>
        <end position="27"/>
    </location>
</feature>
<feature type="chain" id="PRO_5036719455" evidence="1">
    <location>
        <begin position="28"/>
        <end position="173"/>
    </location>
</feature>
<dbReference type="Proteomes" id="UP000660680">
    <property type="component" value="Unassembled WGS sequence"/>
</dbReference>
<name>A0A918GMC6_9PSEU</name>
<evidence type="ECO:0000256" key="1">
    <source>
        <dbReference type="SAM" id="SignalP"/>
    </source>
</evidence>
<dbReference type="AlphaFoldDB" id="A0A918GMC6"/>
<reference evidence="2" key="2">
    <citation type="submission" date="2020-09" db="EMBL/GenBank/DDBJ databases">
        <authorList>
            <person name="Sun Q."/>
            <person name="Ohkuma M."/>
        </authorList>
    </citation>
    <scope>NUCLEOTIDE SEQUENCE</scope>
    <source>
        <strain evidence="2">JCM 3276</strain>
    </source>
</reference>
<keyword evidence="1" id="KW-0732">Signal</keyword>
<comment type="caution">
    <text evidence="2">The sequence shown here is derived from an EMBL/GenBank/DDBJ whole genome shotgun (WGS) entry which is preliminary data.</text>
</comment>
<gene>
    <name evidence="2" type="ORF">GCM10010171_46990</name>
</gene>
<evidence type="ECO:0000313" key="3">
    <source>
        <dbReference type="Proteomes" id="UP000660680"/>
    </source>
</evidence>
<keyword evidence="3" id="KW-1185">Reference proteome</keyword>
<protein>
    <submittedName>
        <fullName evidence="2">Uncharacterized protein</fullName>
    </submittedName>
</protein>
<organism evidence="2 3">
    <name type="scientific">Actinokineospora fastidiosa</name>
    <dbReference type="NCBI Taxonomy" id="1816"/>
    <lineage>
        <taxon>Bacteria</taxon>
        <taxon>Bacillati</taxon>
        <taxon>Actinomycetota</taxon>
        <taxon>Actinomycetes</taxon>
        <taxon>Pseudonocardiales</taxon>
        <taxon>Pseudonocardiaceae</taxon>
        <taxon>Actinokineospora</taxon>
    </lineage>
</organism>
<dbReference type="RefSeq" id="WP_189212734.1">
    <property type="nucleotide sequence ID" value="NZ_BMRB01000004.1"/>
</dbReference>
<sequence length="173" mass="17497">MKRSLAGCLAVVLAASGSVAGAGPAQAVVGQECVGTWAVTYDPPITNTPQLVSATLTGVFPLCTDLVAFNGHYTQSFTDTVSCTTLLTAGAASRTYHWGNPAAAPSTFTYNWTVSVAGGQAVITNTGLITSGRFAPGSAVQLTTLATPDVVQCAGSGITTLTRPTTLTILPTT</sequence>